<comment type="similarity">
    <text evidence="3">Belongs to the DHNA family.</text>
</comment>
<dbReference type="PANTHER" id="PTHR42844:SF1">
    <property type="entry name" value="DIHYDRONEOPTERIN ALDOLASE 1-RELATED"/>
    <property type="match status" value="1"/>
</dbReference>
<evidence type="ECO:0000256" key="5">
    <source>
        <dbReference type="ARBA" id="ARBA00022909"/>
    </source>
</evidence>
<evidence type="ECO:0000259" key="8">
    <source>
        <dbReference type="SMART" id="SM00905"/>
    </source>
</evidence>
<dbReference type="PANTHER" id="PTHR42844">
    <property type="entry name" value="DIHYDRONEOPTERIN ALDOLASE 1-RELATED"/>
    <property type="match status" value="1"/>
</dbReference>
<dbReference type="InterPro" id="IPR006156">
    <property type="entry name" value="Dihydroneopterin_aldolase"/>
</dbReference>
<dbReference type="SUPFAM" id="SSF55620">
    <property type="entry name" value="Tetrahydrobiopterin biosynthesis enzymes-like"/>
    <property type="match status" value="1"/>
</dbReference>
<evidence type="ECO:0000256" key="6">
    <source>
        <dbReference type="ARBA" id="ARBA00023239"/>
    </source>
</evidence>
<dbReference type="Pfam" id="PF02152">
    <property type="entry name" value="FolB"/>
    <property type="match status" value="1"/>
</dbReference>
<accession>A0ABX1F170</accession>
<dbReference type="RefSeq" id="WP_168050603.1">
    <property type="nucleotide sequence ID" value="NZ_JAATJR010000004.1"/>
</dbReference>
<keyword evidence="10" id="KW-1185">Reference proteome</keyword>
<feature type="domain" description="Dihydroneopterin aldolase/epimerase" evidence="8">
    <location>
        <begin position="31"/>
        <end position="144"/>
    </location>
</feature>
<evidence type="ECO:0000256" key="7">
    <source>
        <dbReference type="ARBA" id="ARBA00032903"/>
    </source>
</evidence>
<comment type="pathway">
    <text evidence="2">Cofactor biosynthesis; tetrahydrofolate biosynthesis; 2-amino-4-hydroxy-6-hydroxymethyl-7,8-dihydropteridine diphosphate from 7,8-dihydroneopterin triphosphate: step 3/4.</text>
</comment>
<comment type="catalytic activity">
    <reaction evidence="1">
        <text>7,8-dihydroneopterin = 6-hydroxymethyl-7,8-dihydropterin + glycolaldehyde</text>
        <dbReference type="Rhea" id="RHEA:10540"/>
        <dbReference type="ChEBI" id="CHEBI:17001"/>
        <dbReference type="ChEBI" id="CHEBI:17071"/>
        <dbReference type="ChEBI" id="CHEBI:44841"/>
        <dbReference type="EC" id="4.1.2.25"/>
    </reaction>
</comment>
<evidence type="ECO:0000313" key="9">
    <source>
        <dbReference type="EMBL" id="NKE46089.1"/>
    </source>
</evidence>
<evidence type="ECO:0000256" key="2">
    <source>
        <dbReference type="ARBA" id="ARBA00005013"/>
    </source>
</evidence>
<comment type="caution">
    <text evidence="9">The sequence shown here is derived from an EMBL/GenBank/DDBJ whole genome shotgun (WGS) entry which is preliminary data.</text>
</comment>
<dbReference type="Gene3D" id="3.30.1130.10">
    <property type="match status" value="1"/>
</dbReference>
<dbReference type="InterPro" id="IPR043133">
    <property type="entry name" value="GTP-CH-I_C/QueF"/>
</dbReference>
<evidence type="ECO:0000256" key="1">
    <source>
        <dbReference type="ARBA" id="ARBA00001353"/>
    </source>
</evidence>
<dbReference type="NCBIfam" id="TIGR00526">
    <property type="entry name" value="folB_dom"/>
    <property type="match status" value="1"/>
</dbReference>
<reference evidence="9 10" key="1">
    <citation type="submission" date="2020-03" db="EMBL/GenBank/DDBJ databases">
        <title>Roseomonas selenitidurans sp. nov. isolated from soil.</title>
        <authorList>
            <person name="Liu H."/>
        </authorList>
    </citation>
    <scope>NUCLEOTIDE SEQUENCE [LARGE SCALE GENOMIC DNA]</scope>
    <source>
        <strain evidence="9 10">JCM 15073</strain>
    </source>
</reference>
<sequence>MNHSSIPGPIHGSIHGPEHYAPDAVRGTRVVFLRGLELMARLGIYAHEKAGPQRIILGVELLVQDDAAPAAIGPDDFRRVVDYERLVLTARATVAEGHVLLVETLAEKVALAALADPRVLRARVTVEKPDAFPDVATVGVVVERMRAG</sequence>
<dbReference type="EMBL" id="JAAVTX010000004">
    <property type="protein sequence ID" value="NKE46089.1"/>
    <property type="molecule type" value="Genomic_DNA"/>
</dbReference>
<dbReference type="SMART" id="SM00905">
    <property type="entry name" value="FolB"/>
    <property type="match status" value="1"/>
</dbReference>
<organism evidence="9 10">
    <name type="scientific">Falsiroseomonas frigidaquae</name>
    <dbReference type="NCBI Taxonomy" id="487318"/>
    <lineage>
        <taxon>Bacteria</taxon>
        <taxon>Pseudomonadati</taxon>
        <taxon>Pseudomonadota</taxon>
        <taxon>Alphaproteobacteria</taxon>
        <taxon>Acetobacterales</taxon>
        <taxon>Roseomonadaceae</taxon>
        <taxon>Falsiroseomonas</taxon>
    </lineage>
</organism>
<proteinExistence type="inferred from homology"/>
<dbReference type="EC" id="4.1.2.25" evidence="4"/>
<protein>
    <recommendedName>
        <fullName evidence="4">dihydroneopterin aldolase</fullName>
        <ecNumber evidence="4">4.1.2.25</ecNumber>
    </recommendedName>
    <alternativeName>
        <fullName evidence="7">7,8-dihydroneopterin aldolase</fullName>
    </alternativeName>
</protein>
<name>A0ABX1F170_9PROT</name>
<keyword evidence="6" id="KW-0456">Lyase</keyword>
<dbReference type="Proteomes" id="UP000765160">
    <property type="component" value="Unassembled WGS sequence"/>
</dbReference>
<gene>
    <name evidence="9" type="ORF">HB662_14985</name>
</gene>
<evidence type="ECO:0000313" key="10">
    <source>
        <dbReference type="Proteomes" id="UP000765160"/>
    </source>
</evidence>
<evidence type="ECO:0000256" key="3">
    <source>
        <dbReference type="ARBA" id="ARBA00005708"/>
    </source>
</evidence>
<evidence type="ECO:0000256" key="4">
    <source>
        <dbReference type="ARBA" id="ARBA00013043"/>
    </source>
</evidence>
<dbReference type="InterPro" id="IPR006157">
    <property type="entry name" value="FolB_dom"/>
</dbReference>
<keyword evidence="5" id="KW-0289">Folate biosynthesis</keyword>